<evidence type="ECO:0000313" key="2">
    <source>
        <dbReference type="Proteomes" id="UP000789405"/>
    </source>
</evidence>
<comment type="caution">
    <text evidence="1">The sequence shown here is derived from an EMBL/GenBank/DDBJ whole genome shotgun (WGS) entry which is preliminary data.</text>
</comment>
<reference evidence="1" key="1">
    <citation type="submission" date="2021-06" db="EMBL/GenBank/DDBJ databases">
        <authorList>
            <person name="Kallberg Y."/>
            <person name="Tangrot J."/>
            <person name="Rosling A."/>
        </authorList>
    </citation>
    <scope>NUCLEOTIDE SEQUENCE</scope>
    <source>
        <strain evidence="1">MA453B</strain>
    </source>
</reference>
<feature type="non-terminal residue" evidence="1">
    <location>
        <position position="1"/>
    </location>
</feature>
<organism evidence="1 2">
    <name type="scientific">Dentiscutata erythropus</name>
    <dbReference type="NCBI Taxonomy" id="1348616"/>
    <lineage>
        <taxon>Eukaryota</taxon>
        <taxon>Fungi</taxon>
        <taxon>Fungi incertae sedis</taxon>
        <taxon>Mucoromycota</taxon>
        <taxon>Glomeromycotina</taxon>
        <taxon>Glomeromycetes</taxon>
        <taxon>Diversisporales</taxon>
        <taxon>Gigasporaceae</taxon>
        <taxon>Dentiscutata</taxon>
    </lineage>
</organism>
<evidence type="ECO:0000313" key="1">
    <source>
        <dbReference type="EMBL" id="CAG8528601.1"/>
    </source>
</evidence>
<keyword evidence="2" id="KW-1185">Reference proteome</keyword>
<gene>
    <name evidence="1" type="ORF">DERYTH_LOCUS4231</name>
</gene>
<dbReference type="Proteomes" id="UP000789405">
    <property type="component" value="Unassembled WGS sequence"/>
</dbReference>
<sequence length="383" mass="43130">QENKVYKLARKCGEVPENLPTILQNSEIAALVLKYLKRDDEMPALLIDWNDSGFNDTATPNLRNGVAGQTKAAIVADLVAGDSLAFAQFYYSFSKRAKNQAGVPNVYNVVIRINKVSPIIALVLTYSTIQVRLTNREDLNLTIVWATGVYPFESEDHELDLVLFVPIKDDEKDSNTQAIFVKDEYYCIAGKVVPKIFNNNFKLKITVLTSTHITIRRDLGSNRCPLKVLLVGVAQDIMREFNKEDAIVNVLVDVPFASKRKVSDSFRLPIVDLTTIDSNSLKHKRVVDGCTEYVVSSISGCCSYKHVRVDDEADDYVEYVDSDCSDNKCISKSINKCAERSSECSGNVIFEDKDKFSYDNKMNKGKEKKVQPTVHNTRHRTKF</sequence>
<protein>
    <submittedName>
        <fullName evidence="1">6309_t:CDS:1</fullName>
    </submittedName>
</protein>
<dbReference type="AlphaFoldDB" id="A0A9N9AGV4"/>
<proteinExistence type="predicted"/>
<accession>A0A9N9AGV4</accession>
<dbReference type="EMBL" id="CAJVPY010001595">
    <property type="protein sequence ID" value="CAG8528601.1"/>
    <property type="molecule type" value="Genomic_DNA"/>
</dbReference>
<name>A0A9N9AGV4_9GLOM</name>